<protein>
    <submittedName>
        <fullName evidence="2">Poly(Glycerol-phosphate) alpha-glucosyltransferase</fullName>
        <ecNumber evidence="2">2.4.1.52</ecNumber>
    </submittedName>
</protein>
<evidence type="ECO:0000313" key="2">
    <source>
        <dbReference type="EMBL" id="ALK86053.1"/>
    </source>
</evidence>
<name>A0A0P0LK54_PHOVU</name>
<dbReference type="Gene3D" id="3.40.50.2000">
    <property type="entry name" value="Glycogen Phosphorylase B"/>
    <property type="match status" value="1"/>
</dbReference>
<sequence length="204" mass="23229">MRILFYCDTVFSFGGVQRVLAEIAKALSGKHEVTILTTDTCTDLSMYGYAESTVRFDSFSYSASSFIERLLCKGYSFLYKHGLPHTRLTSEWYAASFFPSSYKRTLARKINARQCDVVIGVHAFMALHLSAVKSRIRTKTVGWLHNSYEAFFEKETPYLPGLDCFFQVQMGKLDERVVLSHADAGCFFRKMNLCCEVYTILCTA</sequence>
<dbReference type="AlphaFoldDB" id="A0A0P0LK54"/>
<dbReference type="InterPro" id="IPR028098">
    <property type="entry name" value="Glyco_trans_4-like_N"/>
</dbReference>
<keyword evidence="2" id="KW-0808">Transferase</keyword>
<reference evidence="3" key="1">
    <citation type="submission" date="2015-10" db="EMBL/GenBank/DDBJ databases">
        <title>Extensive mobilome-driven genome diversification in gut-associated Bacteroides vulgatus mpk.</title>
        <authorList>
            <person name="Beier S."/>
            <person name="Lange A."/>
            <person name="Huson D.H."/>
            <person name="Frick J.-S."/>
            <person name="Autenrieth I.B."/>
        </authorList>
    </citation>
    <scope>NUCLEOTIDE SEQUENCE [LARGE SCALE GENOMIC DNA]</scope>
    <source>
        <strain evidence="3">mpk</strain>
    </source>
</reference>
<feature type="domain" description="Glycosyltransferase subfamily 4-like N-terminal" evidence="1">
    <location>
        <begin position="13"/>
        <end position="154"/>
    </location>
</feature>
<proteinExistence type="predicted"/>
<dbReference type="Pfam" id="PF13439">
    <property type="entry name" value="Glyco_transf_4"/>
    <property type="match status" value="1"/>
</dbReference>
<gene>
    <name evidence="2" type="ORF">BvMPK_3491</name>
</gene>
<dbReference type="EC" id="2.4.1.52" evidence="2"/>
<dbReference type="SUPFAM" id="SSF53756">
    <property type="entry name" value="UDP-Glycosyltransferase/glycogen phosphorylase"/>
    <property type="match status" value="1"/>
</dbReference>
<organism evidence="2 3">
    <name type="scientific">Phocaeicola vulgatus</name>
    <name type="common">Bacteroides vulgatus</name>
    <dbReference type="NCBI Taxonomy" id="821"/>
    <lineage>
        <taxon>Bacteria</taxon>
        <taxon>Pseudomonadati</taxon>
        <taxon>Bacteroidota</taxon>
        <taxon>Bacteroidia</taxon>
        <taxon>Bacteroidales</taxon>
        <taxon>Bacteroidaceae</taxon>
        <taxon>Phocaeicola</taxon>
    </lineage>
</organism>
<keyword evidence="2" id="KW-0328">Glycosyltransferase</keyword>
<reference evidence="2 3" key="2">
    <citation type="journal article" date="2016" name="Genome Biol. Evol.">
        <title>Extensive mobilome-driven genome diversification in mouse gut-associated Bacteroides vulgatus mpk.</title>
        <authorList>
            <person name="Lange A."/>
            <person name="Beier S."/>
            <person name="Steimle A."/>
            <person name="Autenrieth I.B."/>
            <person name="Huson D.H."/>
            <person name="Frick J.S."/>
        </authorList>
    </citation>
    <scope>NUCLEOTIDE SEQUENCE [LARGE SCALE GENOMIC DNA]</scope>
    <source>
        <strain evidence="3">mpk</strain>
    </source>
</reference>
<evidence type="ECO:0000313" key="3">
    <source>
        <dbReference type="Proteomes" id="UP000061587"/>
    </source>
</evidence>
<dbReference type="Proteomes" id="UP000061587">
    <property type="component" value="Chromosome"/>
</dbReference>
<evidence type="ECO:0000259" key="1">
    <source>
        <dbReference type="Pfam" id="PF13439"/>
    </source>
</evidence>
<dbReference type="GO" id="GO:0047265">
    <property type="term" value="F:poly(glycerol-phosphate) alpha-glucosyltransferase activity"/>
    <property type="evidence" value="ECO:0007669"/>
    <property type="project" value="UniProtKB-EC"/>
</dbReference>
<accession>A0A0P0LK54</accession>
<dbReference type="EMBL" id="CP013020">
    <property type="protein sequence ID" value="ALK86053.1"/>
    <property type="molecule type" value="Genomic_DNA"/>
</dbReference>
<dbReference type="PATRIC" id="fig|821.40.peg.4201"/>